<gene>
    <name evidence="3" type="ORF">P0Y49_10740</name>
</gene>
<dbReference type="Gene3D" id="3.40.30.10">
    <property type="entry name" value="Glutaredoxin"/>
    <property type="match status" value="1"/>
</dbReference>
<dbReference type="InterPro" id="IPR013766">
    <property type="entry name" value="Thioredoxin_domain"/>
</dbReference>
<evidence type="ECO:0000259" key="2">
    <source>
        <dbReference type="PROSITE" id="PS51352"/>
    </source>
</evidence>
<feature type="domain" description="Thioredoxin" evidence="2">
    <location>
        <begin position="23"/>
        <end position="180"/>
    </location>
</feature>
<dbReference type="SUPFAM" id="SSF52833">
    <property type="entry name" value="Thioredoxin-like"/>
    <property type="match status" value="1"/>
</dbReference>
<dbReference type="PROSITE" id="PS51352">
    <property type="entry name" value="THIOREDOXIN_2"/>
    <property type="match status" value="1"/>
</dbReference>
<dbReference type="PANTHER" id="PTHR43640:SF1">
    <property type="entry name" value="THIOREDOXIN-DEPENDENT PEROXIREDOXIN"/>
    <property type="match status" value="1"/>
</dbReference>
<dbReference type="InterPro" id="IPR047262">
    <property type="entry name" value="PRX-like1"/>
</dbReference>
<dbReference type="AlphaFoldDB" id="A0AAJ5WCN1"/>
<dbReference type="Proteomes" id="UP001214530">
    <property type="component" value="Chromosome"/>
</dbReference>
<evidence type="ECO:0000256" key="1">
    <source>
        <dbReference type="SAM" id="SignalP"/>
    </source>
</evidence>
<organism evidence="3 4">
    <name type="scientific">Candidatus Pedobacter colombiensis</name>
    <dbReference type="NCBI Taxonomy" id="3121371"/>
    <lineage>
        <taxon>Bacteria</taxon>
        <taxon>Pseudomonadati</taxon>
        <taxon>Bacteroidota</taxon>
        <taxon>Sphingobacteriia</taxon>
        <taxon>Sphingobacteriales</taxon>
        <taxon>Sphingobacteriaceae</taxon>
        <taxon>Pedobacter</taxon>
    </lineage>
</organism>
<dbReference type="PANTHER" id="PTHR43640">
    <property type="entry name" value="OS07G0260300 PROTEIN"/>
    <property type="match status" value="1"/>
</dbReference>
<dbReference type="GO" id="GO:0016491">
    <property type="term" value="F:oxidoreductase activity"/>
    <property type="evidence" value="ECO:0007669"/>
    <property type="project" value="InterPro"/>
</dbReference>
<evidence type="ECO:0000313" key="4">
    <source>
        <dbReference type="Proteomes" id="UP001214530"/>
    </source>
</evidence>
<dbReference type="CDD" id="cd02969">
    <property type="entry name" value="PRX_like1"/>
    <property type="match status" value="1"/>
</dbReference>
<dbReference type="InterPro" id="IPR000866">
    <property type="entry name" value="AhpC/TSA"/>
</dbReference>
<dbReference type="Pfam" id="PF00578">
    <property type="entry name" value="AhpC-TSA"/>
    <property type="match status" value="1"/>
</dbReference>
<feature type="chain" id="PRO_5042476738" evidence="1">
    <location>
        <begin position="19"/>
        <end position="201"/>
    </location>
</feature>
<protein>
    <submittedName>
        <fullName evidence="3">Thioredoxin family protein</fullName>
    </submittedName>
</protein>
<accession>A0AAJ5WCN1</accession>
<evidence type="ECO:0000313" key="3">
    <source>
        <dbReference type="EMBL" id="WEK21613.1"/>
    </source>
</evidence>
<feature type="signal peptide" evidence="1">
    <location>
        <begin position="1"/>
        <end position="18"/>
    </location>
</feature>
<proteinExistence type="predicted"/>
<dbReference type="GO" id="GO:0016209">
    <property type="term" value="F:antioxidant activity"/>
    <property type="evidence" value="ECO:0007669"/>
    <property type="project" value="InterPro"/>
</dbReference>
<reference evidence="3" key="1">
    <citation type="submission" date="2023-03" db="EMBL/GenBank/DDBJ databases">
        <title>Andean soil-derived lignocellulolytic bacterial consortium as a source of novel taxa and putative plastic-active enzymes.</title>
        <authorList>
            <person name="Diaz-Garcia L."/>
            <person name="Chuvochina M."/>
            <person name="Feuerriegel G."/>
            <person name="Bunk B."/>
            <person name="Sproer C."/>
            <person name="Streit W.R."/>
            <person name="Rodriguez L.M."/>
            <person name="Overmann J."/>
            <person name="Jimenez D.J."/>
        </authorList>
    </citation>
    <scope>NUCLEOTIDE SEQUENCE</scope>
    <source>
        <strain evidence="3">MAG 3858</strain>
    </source>
</reference>
<dbReference type="EMBL" id="CP119313">
    <property type="protein sequence ID" value="WEK21613.1"/>
    <property type="molecule type" value="Genomic_DNA"/>
</dbReference>
<keyword evidence="1" id="KW-0732">Signal</keyword>
<dbReference type="InterPro" id="IPR036249">
    <property type="entry name" value="Thioredoxin-like_sf"/>
</dbReference>
<name>A0AAJ5WCN1_9SPHI</name>
<sequence length="201" mass="22115">MKNYIIILLTFLSFSATAQIKTLTAGTTAPDIKLKNVDGKIVGFDDFPKAKGFVVVFTCNTCPYAQAYEQRIIALNAKSTPFGYPVIAVNPNDPELSKGNSFEKMKERAASKKYTFPYLFDPGQKITNLYGAAKTPHFFLVKKTDKGLVIEYTGALDDDPQEVNTTRTHYIEDAINELNAGKALTVISTKAIGCTVVRAKK</sequence>